<dbReference type="AlphaFoldDB" id="A0A7J7LQY6"/>
<sequence length="89" mass="10382">MTSSKMDSRPVGNGNVNVKVIDIVKKEKVVKNTGFQVPLHFPFYKKADYEKMEEWRVDFLLEQYGIPYKGTLDEKRDFAIGAFLWPHQS</sequence>
<reference evidence="2 3" key="1">
    <citation type="journal article" date="2020" name="IScience">
        <title>Genome Sequencing of the Endangered Kingdonia uniflora (Circaeasteraceae, Ranunculales) Reveals Potential Mechanisms of Evolutionary Specialization.</title>
        <authorList>
            <person name="Sun Y."/>
            <person name="Deng T."/>
            <person name="Zhang A."/>
            <person name="Moore M.J."/>
            <person name="Landis J.B."/>
            <person name="Lin N."/>
            <person name="Zhang H."/>
            <person name="Zhang X."/>
            <person name="Huang J."/>
            <person name="Zhang X."/>
            <person name="Sun H."/>
            <person name="Wang H."/>
        </authorList>
    </citation>
    <scope>NUCLEOTIDE SEQUENCE [LARGE SCALE GENOMIC DNA]</scope>
    <source>
        <strain evidence="2">TB1705</strain>
        <tissue evidence="2">Leaf</tissue>
    </source>
</reference>
<accession>A0A7J7LQY6</accession>
<organism evidence="2 3">
    <name type="scientific">Kingdonia uniflora</name>
    <dbReference type="NCBI Taxonomy" id="39325"/>
    <lineage>
        <taxon>Eukaryota</taxon>
        <taxon>Viridiplantae</taxon>
        <taxon>Streptophyta</taxon>
        <taxon>Embryophyta</taxon>
        <taxon>Tracheophyta</taxon>
        <taxon>Spermatophyta</taxon>
        <taxon>Magnoliopsida</taxon>
        <taxon>Ranunculales</taxon>
        <taxon>Circaeasteraceae</taxon>
        <taxon>Kingdonia</taxon>
    </lineage>
</organism>
<dbReference type="Proteomes" id="UP000541444">
    <property type="component" value="Unassembled WGS sequence"/>
</dbReference>
<dbReference type="PANTHER" id="PTHR33513">
    <property type="entry name" value="OS06G0523300 PROTEIN"/>
    <property type="match status" value="1"/>
</dbReference>
<dbReference type="Pfam" id="PF24847">
    <property type="entry name" value="DUF7722"/>
    <property type="match status" value="1"/>
</dbReference>
<keyword evidence="3" id="KW-1185">Reference proteome</keyword>
<comment type="caution">
    <text evidence="2">The sequence shown here is derived from an EMBL/GenBank/DDBJ whole genome shotgun (WGS) entry which is preliminary data.</text>
</comment>
<evidence type="ECO:0000313" key="3">
    <source>
        <dbReference type="Proteomes" id="UP000541444"/>
    </source>
</evidence>
<dbReference type="InterPro" id="IPR056139">
    <property type="entry name" value="DUF7722"/>
</dbReference>
<dbReference type="EMBL" id="JACGCM010002086">
    <property type="protein sequence ID" value="KAF6145063.1"/>
    <property type="molecule type" value="Genomic_DNA"/>
</dbReference>
<evidence type="ECO:0000313" key="2">
    <source>
        <dbReference type="EMBL" id="KAF6145063.1"/>
    </source>
</evidence>
<evidence type="ECO:0000259" key="1">
    <source>
        <dbReference type="Pfam" id="PF24847"/>
    </source>
</evidence>
<feature type="domain" description="DUF7722" evidence="1">
    <location>
        <begin position="41"/>
        <end position="86"/>
    </location>
</feature>
<proteinExistence type="predicted"/>
<dbReference type="OrthoDB" id="1932905at2759"/>
<gene>
    <name evidence="2" type="ORF">GIB67_013414</name>
</gene>
<protein>
    <recommendedName>
        <fullName evidence="1">DUF7722 domain-containing protein</fullName>
    </recommendedName>
</protein>
<name>A0A7J7LQY6_9MAGN</name>